<dbReference type="PANTHER" id="PTHR30033:SF1">
    <property type="entry name" value="FLAGELLAR HOOK-ASSOCIATED PROTEIN 1"/>
    <property type="match status" value="1"/>
</dbReference>
<dbReference type="GO" id="GO:0044780">
    <property type="term" value="P:bacterial-type flagellum assembly"/>
    <property type="evidence" value="ECO:0007669"/>
    <property type="project" value="InterPro"/>
</dbReference>
<dbReference type="Pfam" id="PF00460">
    <property type="entry name" value="Flg_bb_rod"/>
    <property type="match status" value="1"/>
</dbReference>
<evidence type="ECO:0000313" key="11">
    <source>
        <dbReference type="EMBL" id="HEB97671.1"/>
    </source>
</evidence>
<accession>A0A831W8L5</accession>
<keyword evidence="11" id="KW-0966">Cell projection</keyword>
<evidence type="ECO:0000259" key="10">
    <source>
        <dbReference type="Pfam" id="PF22638"/>
    </source>
</evidence>
<comment type="subcellular location">
    <subcellularLocation>
        <location evidence="1">Bacterial flagellum</location>
    </subcellularLocation>
    <subcellularLocation>
        <location evidence="2">Secreted</location>
    </subcellularLocation>
</comment>
<proteinExistence type="inferred from homology"/>
<evidence type="ECO:0000256" key="2">
    <source>
        <dbReference type="ARBA" id="ARBA00004613"/>
    </source>
</evidence>
<feature type="domain" description="Flagellar basal-body/hook protein C-terminal" evidence="8">
    <location>
        <begin position="605"/>
        <end position="641"/>
    </location>
</feature>
<dbReference type="GO" id="GO:0005576">
    <property type="term" value="C:extracellular region"/>
    <property type="evidence" value="ECO:0007669"/>
    <property type="project" value="UniProtKB-SubCell"/>
</dbReference>
<keyword evidence="11" id="KW-0969">Cilium</keyword>
<feature type="domain" description="Flagellar hook-associated protein 1 D2-like" evidence="9">
    <location>
        <begin position="335"/>
        <end position="410"/>
    </location>
</feature>
<dbReference type="Pfam" id="PF06429">
    <property type="entry name" value="Flg_bbr_C"/>
    <property type="match status" value="1"/>
</dbReference>
<comment type="caution">
    <text evidence="11">The sequence shown here is derived from an EMBL/GenBank/DDBJ whole genome shotgun (WGS) entry which is preliminary data.</text>
</comment>
<dbReference type="InterPro" id="IPR002371">
    <property type="entry name" value="FlgK"/>
</dbReference>
<evidence type="ECO:0000256" key="4">
    <source>
        <dbReference type="ARBA" id="ARBA00016244"/>
    </source>
</evidence>
<dbReference type="InterPro" id="IPR049119">
    <property type="entry name" value="FlgK_D2-like"/>
</dbReference>
<dbReference type="PANTHER" id="PTHR30033">
    <property type="entry name" value="FLAGELLAR HOOK-ASSOCIATED PROTEIN 1"/>
    <property type="match status" value="1"/>
</dbReference>
<comment type="similarity">
    <text evidence="3">Belongs to the flagella basal body rod proteins family.</text>
</comment>
<keyword evidence="5" id="KW-0964">Secreted</keyword>
<gene>
    <name evidence="11" type="primary">flgK</name>
    <name evidence="11" type="ORF">ENI96_14710</name>
</gene>
<evidence type="ECO:0000259" key="7">
    <source>
        <dbReference type="Pfam" id="PF00460"/>
    </source>
</evidence>
<sequence>MAGILDIGTSGLLAFQNSLNTTGHNIANAETEGYSRQRTLLATRTPTLTGVGWMGSGVKVADVQRLYDDFLATQVRSTQSAASELATYASHASNIDDLLADPNIGLDPALQDFFDAVQGLADDPASMPVRQALLAETQSMVDRFHDLNRQFTSMQEQLNQELTAATTEINSLAESIARVNQSIVEAIGAAGGDDPSDLLDQREVLLKELSSKVDISVVPQDDGSWNVFIGKGQALVMGSTPATLATRPGAADVGQLDIAFTDLTGSHVITNQLSGGEIGGLLSFRQDILDPGQNRLGLIAIGIGEEMNRQHRLGVDLNGDLGTALFKPSQMQILANGNNLGAATATGTILDSGALTASDYLLEADGGGGYTLTRLADDRQWTYSSGDVVDGFSLTLSGAASAGDRFLVRPTRLGAEMLTLELNDPRRFAAAGPLRSAPAPGNGGTGSMTQPVVSDPDTLSTATNITLTFDAAGNRFDVDTDGDGVADTTLAYDPASDSGGKSFTLSGFGDPEFTVSGTPQDGDRFTIAFNRGGVGDNRNALAMAELQHVDTMLEDTSGNGTATFQETYAQLVSDVGSKTRHAEVNSKATDGLLERHEMSLSAVNGVNLDEEAANLIRYQQAYQASAQVIAVASTLFDTLLNAVRR</sequence>
<dbReference type="SUPFAM" id="SSF64518">
    <property type="entry name" value="Phase 1 flagellin"/>
    <property type="match status" value="2"/>
</dbReference>
<dbReference type="Pfam" id="PF22638">
    <property type="entry name" value="FlgK_D1"/>
    <property type="match status" value="1"/>
</dbReference>
<evidence type="ECO:0000259" key="9">
    <source>
        <dbReference type="Pfam" id="PF21158"/>
    </source>
</evidence>
<keyword evidence="11" id="KW-0282">Flagellum</keyword>
<evidence type="ECO:0000256" key="3">
    <source>
        <dbReference type="ARBA" id="ARBA00009677"/>
    </source>
</evidence>
<keyword evidence="6" id="KW-0975">Bacterial flagellum</keyword>
<dbReference type="GO" id="GO:0009424">
    <property type="term" value="C:bacterial-type flagellum hook"/>
    <property type="evidence" value="ECO:0007669"/>
    <property type="project" value="InterPro"/>
</dbReference>
<dbReference type="Proteomes" id="UP000886251">
    <property type="component" value="Unassembled WGS sequence"/>
</dbReference>
<feature type="domain" description="Flagellar hook-associated protein FlgK helical" evidence="10">
    <location>
        <begin position="93"/>
        <end position="326"/>
    </location>
</feature>
<dbReference type="InterPro" id="IPR001444">
    <property type="entry name" value="Flag_bb_rod_N"/>
</dbReference>
<dbReference type="InterPro" id="IPR010930">
    <property type="entry name" value="Flg_bb/hook_C_dom"/>
</dbReference>
<reference evidence="11" key="1">
    <citation type="journal article" date="2020" name="mSystems">
        <title>Genome- and Community-Level Interaction Insights into Carbon Utilization and Element Cycling Functions of Hydrothermarchaeota in Hydrothermal Sediment.</title>
        <authorList>
            <person name="Zhou Z."/>
            <person name="Liu Y."/>
            <person name="Xu W."/>
            <person name="Pan J."/>
            <person name="Luo Z.H."/>
            <person name="Li M."/>
        </authorList>
    </citation>
    <scope>NUCLEOTIDE SEQUENCE [LARGE SCALE GENOMIC DNA]</scope>
    <source>
        <strain evidence="11">HyVt-443</strain>
    </source>
</reference>
<evidence type="ECO:0000256" key="5">
    <source>
        <dbReference type="ARBA" id="ARBA00022525"/>
    </source>
</evidence>
<dbReference type="GO" id="GO:0005198">
    <property type="term" value="F:structural molecule activity"/>
    <property type="evidence" value="ECO:0007669"/>
    <property type="project" value="InterPro"/>
</dbReference>
<dbReference type="PRINTS" id="PR01005">
    <property type="entry name" value="FLGHOOKAP1"/>
</dbReference>
<evidence type="ECO:0000256" key="1">
    <source>
        <dbReference type="ARBA" id="ARBA00004365"/>
    </source>
</evidence>
<feature type="domain" description="Flagellar basal body rod protein N-terminal" evidence="7">
    <location>
        <begin position="5"/>
        <end position="34"/>
    </location>
</feature>
<dbReference type="AlphaFoldDB" id="A0A831W8L5"/>
<dbReference type="NCBIfam" id="TIGR02492">
    <property type="entry name" value="flgK_ends"/>
    <property type="match status" value="1"/>
</dbReference>
<organism evidence="11">
    <name type="scientific">Sedimenticola thiotaurini</name>
    <dbReference type="NCBI Taxonomy" id="1543721"/>
    <lineage>
        <taxon>Bacteria</taxon>
        <taxon>Pseudomonadati</taxon>
        <taxon>Pseudomonadota</taxon>
        <taxon>Gammaproteobacteria</taxon>
        <taxon>Chromatiales</taxon>
        <taxon>Sedimenticolaceae</taxon>
        <taxon>Sedimenticola</taxon>
    </lineage>
</organism>
<protein>
    <recommendedName>
        <fullName evidence="4">Flagellar hook-associated protein 1</fullName>
    </recommendedName>
</protein>
<dbReference type="InterPro" id="IPR053927">
    <property type="entry name" value="FlgK_helical"/>
</dbReference>
<evidence type="ECO:0000259" key="8">
    <source>
        <dbReference type="Pfam" id="PF06429"/>
    </source>
</evidence>
<dbReference type="Pfam" id="PF21158">
    <property type="entry name" value="flgK_1st_1"/>
    <property type="match status" value="1"/>
</dbReference>
<evidence type="ECO:0000256" key="6">
    <source>
        <dbReference type="ARBA" id="ARBA00023143"/>
    </source>
</evidence>
<name>A0A831W8L5_9GAMM</name>
<dbReference type="EMBL" id="DRKP01000187">
    <property type="protein sequence ID" value="HEB97671.1"/>
    <property type="molecule type" value="Genomic_DNA"/>
</dbReference>